<sequence>MSSFLTRYREWHSGSRQRRDALPPRFNPKAGCYPALYKGQCIKFHDDFGVAEINIWNGFDWVWTNIQITGLRDRHLLSHSKGLSPSLIVKNGRAKAKLTQKLHKGFCKGLYRRAAGLNRNMAQHS</sequence>
<name>A0A1U7HJZ7_9CYAN</name>
<dbReference type="RefSeq" id="WP_073599326.1">
    <property type="nucleotide sequence ID" value="NZ_MRCB01000008.1"/>
</dbReference>
<dbReference type="EMBL" id="MRCB01000008">
    <property type="protein sequence ID" value="OKH23858.1"/>
    <property type="molecule type" value="Genomic_DNA"/>
</dbReference>
<comment type="caution">
    <text evidence="1">The sequence shown here is derived from an EMBL/GenBank/DDBJ whole genome shotgun (WGS) entry which is preliminary data.</text>
</comment>
<dbReference type="Proteomes" id="UP000186868">
    <property type="component" value="Unassembled WGS sequence"/>
</dbReference>
<evidence type="ECO:0000313" key="2">
    <source>
        <dbReference type="Proteomes" id="UP000186868"/>
    </source>
</evidence>
<accession>A0A1U7HJZ7</accession>
<reference evidence="1 2" key="1">
    <citation type="submission" date="2016-11" db="EMBL/GenBank/DDBJ databases">
        <title>Draft Genome Sequences of Nine Cyanobacterial Strains from Diverse Habitats.</title>
        <authorList>
            <person name="Zhu T."/>
            <person name="Hou S."/>
            <person name="Lu X."/>
            <person name="Hess W.R."/>
        </authorList>
    </citation>
    <scope>NUCLEOTIDE SEQUENCE [LARGE SCALE GENOMIC DNA]</scope>
    <source>
        <strain evidence="1 2">NIES-593</strain>
    </source>
</reference>
<proteinExistence type="predicted"/>
<evidence type="ECO:0008006" key="3">
    <source>
        <dbReference type="Google" id="ProtNLM"/>
    </source>
</evidence>
<dbReference type="AlphaFoldDB" id="A0A1U7HJZ7"/>
<keyword evidence="2" id="KW-1185">Reference proteome</keyword>
<gene>
    <name evidence="1" type="ORF">NIES593_09415</name>
</gene>
<protein>
    <recommendedName>
        <fullName evidence="3">Transposase</fullName>
    </recommendedName>
</protein>
<evidence type="ECO:0000313" key="1">
    <source>
        <dbReference type="EMBL" id="OKH23858.1"/>
    </source>
</evidence>
<organism evidence="1 2">
    <name type="scientific">Hydrococcus rivularis NIES-593</name>
    <dbReference type="NCBI Taxonomy" id="1921803"/>
    <lineage>
        <taxon>Bacteria</taxon>
        <taxon>Bacillati</taxon>
        <taxon>Cyanobacteriota</taxon>
        <taxon>Cyanophyceae</taxon>
        <taxon>Pleurocapsales</taxon>
        <taxon>Hydrococcaceae</taxon>
        <taxon>Hydrococcus</taxon>
    </lineage>
</organism>